<comment type="caution">
    <text evidence="3">The sequence shown here is derived from an EMBL/GenBank/DDBJ whole genome shotgun (WGS) entry which is preliminary data.</text>
</comment>
<evidence type="ECO:0000313" key="3">
    <source>
        <dbReference type="EMBL" id="CAF4313212.1"/>
    </source>
</evidence>
<dbReference type="EMBL" id="CAJOBS010002724">
    <property type="protein sequence ID" value="CAF4831238.1"/>
    <property type="molecule type" value="Genomic_DNA"/>
</dbReference>
<dbReference type="Proteomes" id="UP000663848">
    <property type="component" value="Unassembled WGS sequence"/>
</dbReference>
<dbReference type="PANTHER" id="PTHR31497:SF0">
    <property type="entry name" value="AUTOCRINE PROLIFERATION REPRESSOR PROTEIN A"/>
    <property type="match status" value="1"/>
</dbReference>
<evidence type="ECO:0000313" key="4">
    <source>
        <dbReference type="EMBL" id="CAF4392828.1"/>
    </source>
</evidence>
<dbReference type="Gene3D" id="3.40.50.1820">
    <property type="entry name" value="alpha/beta hydrolase"/>
    <property type="match status" value="1"/>
</dbReference>
<dbReference type="Proteomes" id="UP000663862">
    <property type="component" value="Unassembled WGS sequence"/>
</dbReference>
<dbReference type="SUPFAM" id="SSF53474">
    <property type="entry name" value="alpha/beta-Hydrolases"/>
    <property type="match status" value="1"/>
</dbReference>
<dbReference type="EMBL" id="CAJOBQ010000625">
    <property type="protein sequence ID" value="CAF4392828.1"/>
    <property type="molecule type" value="Genomic_DNA"/>
</dbReference>
<reference evidence="3" key="1">
    <citation type="submission" date="2021-02" db="EMBL/GenBank/DDBJ databases">
        <authorList>
            <person name="Nowell W R."/>
        </authorList>
    </citation>
    <scope>NUCLEOTIDE SEQUENCE</scope>
</reference>
<dbReference type="InterPro" id="IPR029058">
    <property type="entry name" value="AB_hydrolase_fold"/>
</dbReference>
<feature type="signal peptide" evidence="1">
    <location>
        <begin position="1"/>
        <end position="29"/>
    </location>
</feature>
<keyword evidence="8" id="KW-1185">Reference proteome</keyword>
<proteinExistence type="predicted"/>
<dbReference type="EMBL" id="CAJOBO010000931">
    <property type="protein sequence ID" value="CAF4313212.1"/>
    <property type="molecule type" value="Genomic_DNA"/>
</dbReference>
<evidence type="ECO:0000313" key="6">
    <source>
        <dbReference type="EMBL" id="CAF4831238.1"/>
    </source>
</evidence>
<evidence type="ECO:0000313" key="5">
    <source>
        <dbReference type="EMBL" id="CAF4719004.1"/>
    </source>
</evidence>
<dbReference type="Pfam" id="PF10142">
    <property type="entry name" value="PhoPQ_related"/>
    <property type="match status" value="1"/>
</dbReference>
<organism evidence="3 7">
    <name type="scientific">Rotaria socialis</name>
    <dbReference type="NCBI Taxonomy" id="392032"/>
    <lineage>
        <taxon>Eukaryota</taxon>
        <taxon>Metazoa</taxon>
        <taxon>Spiralia</taxon>
        <taxon>Gnathifera</taxon>
        <taxon>Rotifera</taxon>
        <taxon>Eurotatoria</taxon>
        <taxon>Bdelloidea</taxon>
        <taxon>Philodinida</taxon>
        <taxon>Philodinidae</taxon>
        <taxon>Rotaria</taxon>
    </lineage>
</organism>
<dbReference type="EMBL" id="CAJOBP010000280">
    <property type="protein sequence ID" value="CAF4154695.1"/>
    <property type="molecule type" value="Genomic_DNA"/>
</dbReference>
<dbReference type="Proteomes" id="UP000663873">
    <property type="component" value="Unassembled WGS sequence"/>
</dbReference>
<accession>A0A820IQX0</accession>
<sequence>MTNMYHSRSVVVCLIIIIVCFLTIDRCQSTPLDDYVNLPDSHFEWHVINTYKQPDYVLYILNFTSQQWFNESFSTRSIWWHFLCITVPNSLTRPNSAFMLIDGGSNNDAIPKPEDNFVALTSMLGASSGSISVDLQTIPNEPTRFMADPTGRNRMEDAIIAWTWKSFIDNPSNPYELILMPMTKAAVRAMDAVQQFATQLGIPVPGTFVISGASKRGWTTWTTAAVDNVRVIGAIPIVMDMANFQKSLHHHFRSLNGWTFAFKDYYELNITLSVDNPNLPKMSEIIDPYYYFERYKKTKILQVQSAGDEFFLLDNEETFWQELQTVTGGTYLRRLPNADHSCAGHEISLFWTMRSFYLSVYENRPFPSLHWNKTSNSTHGYIRAVVDFSYGPKPMSAFGYHARTLNDQRRDFRLLIADPNHPGKATPNPVIWFHTPVVTEGQTSTTIVYSLTIESPSNGWEGFFIQVNFAGPDGTVLELTTETQVVPDTYPTADCFNEGCFGSLV</sequence>
<dbReference type="Proteomes" id="UP000663851">
    <property type="component" value="Unassembled WGS sequence"/>
</dbReference>
<evidence type="ECO:0000313" key="8">
    <source>
        <dbReference type="Proteomes" id="UP000663873"/>
    </source>
</evidence>
<keyword evidence="1" id="KW-0732">Signal</keyword>
<dbReference type="EMBL" id="CAJOBR010003027">
    <property type="protein sequence ID" value="CAF4719004.1"/>
    <property type="molecule type" value="Genomic_DNA"/>
</dbReference>
<dbReference type="InterPro" id="IPR009199">
    <property type="entry name" value="PhoPQ-act_pathogen-rel_PqaA"/>
</dbReference>
<evidence type="ECO:0000256" key="1">
    <source>
        <dbReference type="SAM" id="SignalP"/>
    </source>
</evidence>
<evidence type="ECO:0000313" key="2">
    <source>
        <dbReference type="EMBL" id="CAF4154695.1"/>
    </source>
</evidence>
<dbReference type="Proteomes" id="UP000663838">
    <property type="component" value="Unassembled WGS sequence"/>
</dbReference>
<dbReference type="AlphaFoldDB" id="A0A820IQX0"/>
<protein>
    <submittedName>
        <fullName evidence="3">Uncharacterized protein</fullName>
    </submittedName>
</protein>
<gene>
    <name evidence="3" type="ORF">HFQ381_LOCUS14321</name>
    <name evidence="5" type="ORF">QYT958_LOCUS18844</name>
    <name evidence="6" type="ORF">TOA249_LOCUS25310</name>
    <name evidence="4" type="ORF">TSG867_LOCUS12407</name>
    <name evidence="2" type="ORF">UJA718_LOCUS3681</name>
</gene>
<name>A0A820IQX0_9BILA</name>
<feature type="chain" id="PRO_5036236905" evidence="1">
    <location>
        <begin position="30"/>
        <end position="505"/>
    </location>
</feature>
<dbReference type="PANTHER" id="PTHR31497">
    <property type="entry name" value="AUTOCRINE PROLIFERATION REPRESSOR PROTEIN A"/>
    <property type="match status" value="1"/>
</dbReference>
<evidence type="ECO:0000313" key="7">
    <source>
        <dbReference type="Proteomes" id="UP000663851"/>
    </source>
</evidence>